<dbReference type="EMBL" id="CP037422">
    <property type="protein sequence ID" value="QDU07820.1"/>
    <property type="molecule type" value="Genomic_DNA"/>
</dbReference>
<dbReference type="Gene3D" id="2.40.128.90">
    <property type="entry name" value="OMPT-like"/>
    <property type="match status" value="1"/>
</dbReference>
<accession>A0A517WRD4</accession>
<evidence type="ECO:0008006" key="4">
    <source>
        <dbReference type="Google" id="ProtNLM"/>
    </source>
</evidence>
<dbReference type="InterPro" id="IPR053724">
    <property type="entry name" value="OMP_A26_sf"/>
</dbReference>
<keyword evidence="3" id="KW-1185">Reference proteome</keyword>
<name>A0A517WRD4_9PLAN</name>
<dbReference type="Proteomes" id="UP000318384">
    <property type="component" value="Chromosome"/>
</dbReference>
<dbReference type="InterPro" id="IPR011446">
    <property type="entry name" value="BBP7"/>
</dbReference>
<dbReference type="AlphaFoldDB" id="A0A517WRD4"/>
<evidence type="ECO:0000313" key="3">
    <source>
        <dbReference type="Proteomes" id="UP000318384"/>
    </source>
</evidence>
<keyword evidence="1" id="KW-0732">Signal</keyword>
<gene>
    <name evidence="2" type="ORF">V202x_11810</name>
</gene>
<dbReference type="Pfam" id="PF07585">
    <property type="entry name" value="BBP7"/>
    <property type="match status" value="1"/>
</dbReference>
<evidence type="ECO:0000256" key="1">
    <source>
        <dbReference type="SAM" id="SignalP"/>
    </source>
</evidence>
<reference evidence="2 3" key="1">
    <citation type="submission" date="2019-03" db="EMBL/GenBank/DDBJ databases">
        <title>Deep-cultivation of Planctomycetes and their phenomic and genomic characterization uncovers novel biology.</title>
        <authorList>
            <person name="Wiegand S."/>
            <person name="Jogler M."/>
            <person name="Boedeker C."/>
            <person name="Pinto D."/>
            <person name="Vollmers J."/>
            <person name="Rivas-Marin E."/>
            <person name="Kohn T."/>
            <person name="Peeters S.H."/>
            <person name="Heuer A."/>
            <person name="Rast P."/>
            <person name="Oberbeckmann S."/>
            <person name="Bunk B."/>
            <person name="Jeske O."/>
            <person name="Meyerdierks A."/>
            <person name="Storesund J.E."/>
            <person name="Kallscheuer N."/>
            <person name="Luecker S."/>
            <person name="Lage O.M."/>
            <person name="Pohl T."/>
            <person name="Merkel B.J."/>
            <person name="Hornburger P."/>
            <person name="Mueller R.-W."/>
            <person name="Bruemmer F."/>
            <person name="Labrenz M."/>
            <person name="Spormann A.M."/>
            <person name="Op den Camp H."/>
            <person name="Overmann J."/>
            <person name="Amann R."/>
            <person name="Jetten M.S.M."/>
            <person name="Mascher T."/>
            <person name="Medema M.H."/>
            <person name="Devos D.P."/>
            <person name="Kaster A.-K."/>
            <person name="Ovreas L."/>
            <person name="Rohde M."/>
            <person name="Galperin M.Y."/>
            <person name="Jogler C."/>
        </authorList>
    </citation>
    <scope>NUCLEOTIDE SEQUENCE [LARGE SCALE GENOMIC DNA]</scope>
    <source>
        <strain evidence="2 3">V202</strain>
    </source>
</reference>
<proteinExistence type="predicted"/>
<organism evidence="2 3">
    <name type="scientific">Gimesia aquarii</name>
    <dbReference type="NCBI Taxonomy" id="2527964"/>
    <lineage>
        <taxon>Bacteria</taxon>
        <taxon>Pseudomonadati</taxon>
        <taxon>Planctomycetota</taxon>
        <taxon>Planctomycetia</taxon>
        <taxon>Planctomycetales</taxon>
        <taxon>Planctomycetaceae</taxon>
        <taxon>Gimesia</taxon>
    </lineage>
</organism>
<evidence type="ECO:0000313" key="2">
    <source>
        <dbReference type="EMBL" id="QDU07820.1"/>
    </source>
</evidence>
<feature type="signal peptide" evidence="1">
    <location>
        <begin position="1"/>
        <end position="21"/>
    </location>
</feature>
<protein>
    <recommendedName>
        <fullName evidence="4">BBP7 family outer membrane beta-barrel protein</fullName>
    </recommendedName>
</protein>
<sequence length="426" mass="47303" precursor="true">MITPFRLSALLVFLCSTGLLVGEKHVTAADDGALEHVMHGDADVVDDEYIENSGLFSGINTYSRSMVRKLPVDRGWTYDSPIDRSIKSAFQTSKLRLDYLHWSIEGPDNILLSAPILGNPDPTAPAPVFDRATGISRGNGVALNYTDKSMDTNGMRGILEFALPEGSLEWNVWGLFRNESTRPTDEIFGTRTTVDPTDDLVVVTNFNINNDLASNTNVYDTSYTVDLNTEMVGTGINYVLDPYLPGNGFRMRPLFGFRFISLQESMNQVGVDSGGGIGLPRTTTIASTVENRVFGPSIGARAEYSNNRFSIGAEPKFTFGFNRNTNEVATEQLFEPTDPRIVSVQKNNEFSPTFQLTVYAKMQVNEHMKFFIGYDYLFIGQISRAFNIIDYNEDRTATNPATGTKVRQQHEDFTADGISAGVEFIW</sequence>
<feature type="chain" id="PRO_5022101001" description="BBP7 family outer membrane beta-barrel protein" evidence="1">
    <location>
        <begin position="22"/>
        <end position="426"/>
    </location>
</feature>